<name>A0A0M4DHY9_STRPR</name>
<dbReference type="KEGG" id="spri:SPRI_2749"/>
<dbReference type="Proteomes" id="UP000060513">
    <property type="component" value="Chromosome"/>
</dbReference>
<dbReference type="EMBL" id="CP011340">
    <property type="protein sequence ID" value="ALC21055.1"/>
    <property type="molecule type" value="Genomic_DNA"/>
</dbReference>
<proteinExistence type="predicted"/>
<reference evidence="1 2" key="1">
    <citation type="submission" date="2015-08" db="EMBL/GenBank/DDBJ databases">
        <title>Genome sequence of the pristinamycin over-producing bacterium Streptomyces pristinaespiralis HCCB10218.</title>
        <authorList>
            <person name="Tian J."/>
            <person name="Yang J."/>
            <person name="Li L."/>
            <person name="Ruan L."/>
            <person name="Wei W."/>
            <person name="Zheng G."/>
            <person name="Wei Z."/>
            <person name="Yang S."/>
            <person name="Ge M."/>
            <person name="Jiang W."/>
            <person name="Lu Y."/>
        </authorList>
    </citation>
    <scope>NUCLEOTIDE SEQUENCE [LARGE SCALE GENOMIC DNA]</scope>
    <source>
        <strain evidence="1 2">HCCB 10218</strain>
    </source>
</reference>
<accession>A0A0M4DHY9</accession>
<gene>
    <name evidence="1" type="ORF">SPRI_2749</name>
</gene>
<dbReference type="PATRIC" id="fig|38300.4.peg.2899"/>
<evidence type="ECO:0000313" key="2">
    <source>
        <dbReference type="Proteomes" id="UP000060513"/>
    </source>
</evidence>
<dbReference type="InterPro" id="IPR045682">
    <property type="entry name" value="DUF6193"/>
</dbReference>
<dbReference type="OrthoDB" id="3378006at2"/>
<dbReference type="AlphaFoldDB" id="A0A0M4DHY9"/>
<dbReference type="Pfam" id="PF19692">
    <property type="entry name" value="DUF6193"/>
    <property type="match status" value="1"/>
</dbReference>
<organism evidence="1">
    <name type="scientific">Streptomyces pristinaespiralis</name>
    <dbReference type="NCBI Taxonomy" id="38300"/>
    <lineage>
        <taxon>Bacteria</taxon>
        <taxon>Bacillati</taxon>
        <taxon>Actinomycetota</taxon>
        <taxon>Actinomycetes</taxon>
        <taxon>Kitasatosporales</taxon>
        <taxon>Streptomycetaceae</taxon>
        <taxon>Streptomyces</taxon>
    </lineage>
</organism>
<protein>
    <submittedName>
        <fullName evidence="1">Uncharacterized protein</fullName>
    </submittedName>
</protein>
<dbReference type="RefSeq" id="WP_005312412.1">
    <property type="nucleotide sequence ID" value="NZ_CP011340.1"/>
</dbReference>
<dbReference type="GeneID" id="97236215"/>
<evidence type="ECO:0000313" key="1">
    <source>
        <dbReference type="EMBL" id="ALC21055.1"/>
    </source>
</evidence>
<sequence length="125" mass="13270">MTHGNEAEEAARVVSAQWQQVLAYDSYTVDPAMPRAAFAHPRLRELYPVVSHGALYLNRCTGFPTPGDVGALFRRAGGGFIVIRHSDGAVLGEPDTVEEAVELIVRNLPDGCGPAVIGTADDVPG</sequence>